<gene>
    <name evidence="2" type="ORF">LGBLGJPO_00005</name>
</gene>
<protein>
    <recommendedName>
        <fullName evidence="3">ABC-2 type transporter domain-containing protein</fullName>
    </recommendedName>
</protein>
<feature type="transmembrane region" description="Helical" evidence="1">
    <location>
        <begin position="163"/>
        <end position="185"/>
    </location>
</feature>
<evidence type="ECO:0008006" key="3">
    <source>
        <dbReference type="Google" id="ProtNLM"/>
    </source>
</evidence>
<dbReference type="GO" id="GO:0140359">
    <property type="term" value="F:ABC-type transporter activity"/>
    <property type="evidence" value="ECO:0007669"/>
    <property type="project" value="InterPro"/>
</dbReference>
<reference evidence="2" key="1">
    <citation type="submission" date="2020-06" db="EMBL/GenBank/DDBJ databases">
        <title>Unique genomic features of the anaerobic methanotrophic archaea.</title>
        <authorList>
            <person name="Chadwick G.L."/>
            <person name="Skennerton C.T."/>
            <person name="Laso-Perez R."/>
            <person name="Leu A.O."/>
            <person name="Speth D.R."/>
            <person name="Yu H."/>
            <person name="Morgan-Lang C."/>
            <person name="Hatzenpichler R."/>
            <person name="Goudeau D."/>
            <person name="Malmstrom R."/>
            <person name="Brazelton W.J."/>
            <person name="Woyke T."/>
            <person name="Hallam S.J."/>
            <person name="Tyson G.W."/>
            <person name="Wegener G."/>
            <person name="Boetius A."/>
            <person name="Orphan V."/>
        </authorList>
    </citation>
    <scope>NUCLEOTIDE SEQUENCE</scope>
</reference>
<feature type="transmembrane region" description="Helical" evidence="1">
    <location>
        <begin position="335"/>
        <end position="353"/>
    </location>
</feature>
<dbReference type="PANTHER" id="PTHR43471:SF13">
    <property type="entry name" value="ABC-2 TYPE TRANSPORT SYSTEM PERMEASE PROTEIN"/>
    <property type="match status" value="1"/>
</dbReference>
<feature type="transmembrane region" description="Helical" evidence="1">
    <location>
        <begin position="133"/>
        <end position="157"/>
    </location>
</feature>
<feature type="transmembrane region" description="Helical" evidence="1">
    <location>
        <begin position="197"/>
        <end position="220"/>
    </location>
</feature>
<sequence>MEAKGLLNVARKEFIDHLTSRKFILILALFLIISAYSMHVGMDYYNMRLESYKEQVSQIKEEVPVTMWMPEKPSILLIFQRLHFVMSLLGAILAITIGFDLITREKERGSLKSLLSHPVYRDEIINGKAVGGILALVLSVGIAFIILFAMLLIFSIVPDLDEFWRIVLFGAVTVLCLLTYFSIALMASTVSKDSGRALMYALIIVLAFSFAVPMIGGMVAESVVGERPEPPVFQSPEDIEIYESGKVVKQIGPMNKEEEEEWERYREERKAYNEKKWAIRDVFEIFSPDGNYMAVSISLTDPYVTEVHGGSWGSHYTPGDTTSIKESLEKVWKNIFALFILPVVFFALAYIKFMRMDIR</sequence>
<dbReference type="Pfam" id="PF12679">
    <property type="entry name" value="ABC2_membrane_2"/>
    <property type="match status" value="1"/>
</dbReference>
<name>A0A7G9YZV7_9EURY</name>
<evidence type="ECO:0000313" key="2">
    <source>
        <dbReference type="EMBL" id="QNO53541.1"/>
    </source>
</evidence>
<proteinExistence type="predicted"/>
<keyword evidence="1" id="KW-0472">Membrane</keyword>
<dbReference type="PANTHER" id="PTHR43471">
    <property type="entry name" value="ABC TRANSPORTER PERMEASE"/>
    <property type="match status" value="1"/>
</dbReference>
<dbReference type="GO" id="GO:0005886">
    <property type="term" value="C:plasma membrane"/>
    <property type="evidence" value="ECO:0007669"/>
    <property type="project" value="UniProtKB-SubCell"/>
</dbReference>
<feature type="transmembrane region" description="Helical" evidence="1">
    <location>
        <begin position="82"/>
        <end position="102"/>
    </location>
</feature>
<keyword evidence="1" id="KW-0812">Transmembrane</keyword>
<evidence type="ECO:0000256" key="1">
    <source>
        <dbReference type="SAM" id="Phobius"/>
    </source>
</evidence>
<keyword evidence="1" id="KW-1133">Transmembrane helix</keyword>
<dbReference type="AlphaFoldDB" id="A0A7G9YZV7"/>
<accession>A0A7G9YZV7</accession>
<feature type="transmembrane region" description="Helical" evidence="1">
    <location>
        <begin position="23"/>
        <end position="42"/>
    </location>
</feature>
<dbReference type="EMBL" id="MT631545">
    <property type="protein sequence ID" value="QNO53541.1"/>
    <property type="molecule type" value="Genomic_DNA"/>
</dbReference>
<organism evidence="2">
    <name type="scientific">Candidatus Methanophagaceae archaeon ANME-1 ERB6</name>
    <dbReference type="NCBI Taxonomy" id="2759912"/>
    <lineage>
        <taxon>Archaea</taxon>
        <taxon>Methanobacteriati</taxon>
        <taxon>Methanobacteriota</taxon>
        <taxon>Stenosarchaea group</taxon>
        <taxon>Methanomicrobia</taxon>
        <taxon>Candidatus Methanophagales</taxon>
        <taxon>Candidatus Methanophagaceae</taxon>
    </lineage>
</organism>